<dbReference type="GO" id="GO:0004525">
    <property type="term" value="F:ribonuclease III activity"/>
    <property type="evidence" value="ECO:0007669"/>
    <property type="project" value="InterPro"/>
</dbReference>
<dbReference type="Gene3D" id="1.10.1520.10">
    <property type="entry name" value="Ribonuclease III domain"/>
    <property type="match status" value="1"/>
</dbReference>
<dbReference type="PANTHER" id="PTHR34276:SF1">
    <property type="entry name" value="MINI-RIBONUCLEASE 3"/>
    <property type="match status" value="1"/>
</dbReference>
<dbReference type="CDD" id="cd00593">
    <property type="entry name" value="RIBOc"/>
    <property type="match status" value="1"/>
</dbReference>
<evidence type="ECO:0000256" key="3">
    <source>
        <dbReference type="ARBA" id="ARBA00022801"/>
    </source>
</evidence>
<evidence type="ECO:0000256" key="2">
    <source>
        <dbReference type="ARBA" id="ARBA00022759"/>
    </source>
</evidence>
<keyword evidence="1 4" id="KW-0540">Nuclease</keyword>
<proteinExistence type="inferred from homology"/>
<name>A0A285UMR8_9STAP</name>
<keyword evidence="7" id="KW-1185">Reference proteome</keyword>
<gene>
    <name evidence="4" type="primary">mrnC</name>
    <name evidence="6" type="ORF">SAMN05878391_1873</name>
</gene>
<dbReference type="Proteomes" id="UP000219412">
    <property type="component" value="Unassembled WGS sequence"/>
</dbReference>
<evidence type="ECO:0000256" key="1">
    <source>
        <dbReference type="ARBA" id="ARBA00022722"/>
    </source>
</evidence>
<evidence type="ECO:0000313" key="6">
    <source>
        <dbReference type="EMBL" id="SOC43102.1"/>
    </source>
</evidence>
<accession>A0A285UMR8</accession>
<keyword evidence="4" id="KW-0460">Magnesium</keyword>
<comment type="subunit">
    <text evidence="4">Homodimer.</text>
</comment>
<keyword evidence="4" id="KW-0694">RNA-binding</keyword>
<feature type="domain" description="RNase III" evidence="5">
    <location>
        <begin position="24"/>
        <end position="124"/>
    </location>
</feature>
<comment type="similarity">
    <text evidence="4">Belongs to the MrnC RNase family.</text>
</comment>
<keyword evidence="4" id="KW-0963">Cytoplasm</keyword>
<dbReference type="GO" id="GO:0006364">
    <property type="term" value="P:rRNA processing"/>
    <property type="evidence" value="ECO:0007669"/>
    <property type="project" value="UniProtKB-UniRule"/>
</dbReference>
<dbReference type="PANTHER" id="PTHR34276">
    <property type="entry name" value="MINI-RIBONUCLEASE 3"/>
    <property type="match status" value="1"/>
</dbReference>
<comment type="subcellular location">
    <subcellularLocation>
        <location evidence="4">Cytoplasm</location>
    </subcellularLocation>
</comment>
<organism evidence="6 7">
    <name type="scientific">Salinicoccus kekensis</name>
    <dbReference type="NCBI Taxonomy" id="714307"/>
    <lineage>
        <taxon>Bacteria</taxon>
        <taxon>Bacillati</taxon>
        <taxon>Bacillota</taxon>
        <taxon>Bacilli</taxon>
        <taxon>Bacillales</taxon>
        <taxon>Staphylococcaceae</taxon>
        <taxon>Salinicoccus</taxon>
    </lineage>
</organism>
<evidence type="ECO:0000256" key="4">
    <source>
        <dbReference type="HAMAP-Rule" id="MF_01468"/>
    </source>
</evidence>
<keyword evidence="4" id="KW-0690">Ribosome biogenesis</keyword>
<keyword evidence="4" id="KW-0698">rRNA processing</keyword>
<protein>
    <recommendedName>
        <fullName evidence="4">Mini-ribonuclease 3</fullName>
        <shortName evidence="4">Mini-3</shortName>
        <shortName evidence="4">Mini-RNase 3</shortName>
        <ecNumber evidence="4">3.1.26.-</ecNumber>
    </recommendedName>
    <alternativeName>
        <fullName evidence="4">Mini-RNase III</fullName>
        <shortName evidence="4">Mini-III</shortName>
    </alternativeName>
</protein>
<dbReference type="InterPro" id="IPR000999">
    <property type="entry name" value="RNase_III_dom"/>
</dbReference>
<dbReference type="HAMAP" id="MF_01468">
    <property type="entry name" value="RNase_Mini_III"/>
    <property type="match status" value="1"/>
</dbReference>
<dbReference type="PIRSF" id="PIRSF005520">
    <property type="entry name" value="UCP005520"/>
    <property type="match status" value="1"/>
</dbReference>
<comment type="function">
    <text evidence="4">Involved in correct processing of both the 5' and 3' ends of 23S rRNA precursor. Processes 30S rRNA precursor transcript even in absence of ribonuclease 3 (Rnc); Rnc processes 30S rRNA into smaller rRNA precursors.</text>
</comment>
<sequence length="145" mass="16520">MKIQKKGYGSGVDDFKVEDVPSLSLAFLGDAIYAVHIRTRLLKERPRMKPEELHREANLWVSAGAQSRALLHLRKESLLTDEEWDIAKRARNKSSATRAKNASIKEYRNASGLEALIGYLDLTGNKDRIDILMQEIIKEGRVHYD</sequence>
<dbReference type="GO" id="GO:0019843">
    <property type="term" value="F:rRNA binding"/>
    <property type="evidence" value="ECO:0007669"/>
    <property type="project" value="UniProtKB-UniRule"/>
</dbReference>
<dbReference type="InterPro" id="IPR008226">
    <property type="entry name" value="Mini3_fam"/>
</dbReference>
<dbReference type="GO" id="GO:0005737">
    <property type="term" value="C:cytoplasm"/>
    <property type="evidence" value="ECO:0007669"/>
    <property type="project" value="UniProtKB-SubCell"/>
</dbReference>
<dbReference type="EMBL" id="OBQF01000004">
    <property type="protein sequence ID" value="SOC43102.1"/>
    <property type="molecule type" value="Genomic_DNA"/>
</dbReference>
<dbReference type="EC" id="3.1.26.-" evidence="4"/>
<dbReference type="AlphaFoldDB" id="A0A285UMR8"/>
<evidence type="ECO:0000259" key="5">
    <source>
        <dbReference type="Pfam" id="PF00636"/>
    </source>
</evidence>
<evidence type="ECO:0000313" key="7">
    <source>
        <dbReference type="Proteomes" id="UP000219412"/>
    </source>
</evidence>
<dbReference type="InterPro" id="IPR036389">
    <property type="entry name" value="RNase_III_sf"/>
</dbReference>
<feature type="active site" evidence="4">
    <location>
        <position position="30"/>
    </location>
</feature>
<keyword evidence="3 4" id="KW-0378">Hydrolase</keyword>
<comment type="cofactor">
    <cofactor evidence="4">
        <name>Mg(2+)</name>
        <dbReference type="ChEBI" id="CHEBI:18420"/>
    </cofactor>
</comment>
<reference evidence="7" key="1">
    <citation type="submission" date="2017-08" db="EMBL/GenBank/DDBJ databases">
        <authorList>
            <person name="Varghese N."/>
            <person name="Submissions S."/>
        </authorList>
    </citation>
    <scope>NUCLEOTIDE SEQUENCE [LARGE SCALE GENOMIC DNA]</scope>
    <source>
        <strain evidence="7">DSM 23173</strain>
    </source>
</reference>
<keyword evidence="2 4" id="KW-0255">Endonuclease</keyword>
<dbReference type="RefSeq" id="WP_245844603.1">
    <property type="nucleotide sequence ID" value="NZ_OBQF01000004.1"/>
</dbReference>
<dbReference type="Pfam" id="PF00636">
    <property type="entry name" value="Ribonuclease_3"/>
    <property type="match status" value="1"/>
</dbReference>
<dbReference type="SUPFAM" id="SSF69065">
    <property type="entry name" value="RNase III domain-like"/>
    <property type="match status" value="1"/>
</dbReference>
<keyword evidence="4" id="KW-0699">rRNA-binding</keyword>